<dbReference type="RefSeq" id="WP_203990099.1">
    <property type="nucleotide sequence ID" value="NZ_BOPG01000012.1"/>
</dbReference>
<dbReference type="InterPro" id="IPR051678">
    <property type="entry name" value="AGP_Transferase"/>
</dbReference>
<keyword evidence="3" id="KW-1185">Reference proteome</keyword>
<dbReference type="EMBL" id="BOPG01000012">
    <property type="protein sequence ID" value="GIJ54653.1"/>
    <property type="molecule type" value="Genomic_DNA"/>
</dbReference>
<protein>
    <submittedName>
        <fullName evidence="2">Phosphotransferase</fullName>
    </submittedName>
</protein>
<comment type="caution">
    <text evidence="2">The sequence shown here is derived from an EMBL/GenBank/DDBJ whole genome shotgun (WGS) entry which is preliminary data.</text>
</comment>
<dbReference type="PANTHER" id="PTHR21310">
    <property type="entry name" value="AMINOGLYCOSIDE PHOSPHOTRANSFERASE-RELATED-RELATED"/>
    <property type="match status" value="1"/>
</dbReference>
<reference evidence="2" key="1">
    <citation type="submission" date="2021-01" db="EMBL/GenBank/DDBJ databases">
        <title>Whole genome shotgun sequence of Virgisporangium aurantiacum NBRC 16421.</title>
        <authorList>
            <person name="Komaki H."/>
            <person name="Tamura T."/>
        </authorList>
    </citation>
    <scope>NUCLEOTIDE SEQUENCE</scope>
    <source>
        <strain evidence="2">NBRC 16421</strain>
    </source>
</reference>
<dbReference type="SUPFAM" id="SSF56112">
    <property type="entry name" value="Protein kinase-like (PK-like)"/>
    <property type="match status" value="1"/>
</dbReference>
<dbReference type="InterPro" id="IPR011009">
    <property type="entry name" value="Kinase-like_dom_sf"/>
</dbReference>
<name>A0A8J3Z443_9ACTN</name>
<dbReference type="InterPro" id="IPR002575">
    <property type="entry name" value="Aminoglycoside_PTrfase"/>
</dbReference>
<sequence length="314" mass="34231">MYRSPTQRVLTRADLDRYASDALGVGIRAATELSGGGFAAVWRLDLVDGRSVVLKLGPPPETPLLRYEADVIAAEADYFRLVATHAPAVPVPTVLYHDGDLLVTTLLPGTAIEPGSAPEVRRQLGAAVAAVHTITGDRFGYPGSRSHADNWPDAFAAMIEDILADAVDWAVELPVPPDAIRAAVAAHHAILSTVDRPALLHFDLWDGNVLAVGDRLTGLVDGERYLYGDPLLDFVSPAVLRRIETEPEHPFVLGYHGGPMTVDDSTRRRLALYRLHLDLLMVVEMPSRGMTGPEHKRRDDLVRALLVEEVEALR</sequence>
<dbReference type="Gene3D" id="3.30.200.20">
    <property type="entry name" value="Phosphorylase Kinase, domain 1"/>
    <property type="match status" value="1"/>
</dbReference>
<dbReference type="PANTHER" id="PTHR21310:SF15">
    <property type="entry name" value="AMINOGLYCOSIDE PHOSPHOTRANSFERASE DOMAIN-CONTAINING PROTEIN"/>
    <property type="match status" value="1"/>
</dbReference>
<dbReference type="Gene3D" id="3.90.1200.10">
    <property type="match status" value="1"/>
</dbReference>
<proteinExistence type="predicted"/>
<evidence type="ECO:0000259" key="1">
    <source>
        <dbReference type="Pfam" id="PF01636"/>
    </source>
</evidence>
<organism evidence="2 3">
    <name type="scientific">Virgisporangium aurantiacum</name>
    <dbReference type="NCBI Taxonomy" id="175570"/>
    <lineage>
        <taxon>Bacteria</taxon>
        <taxon>Bacillati</taxon>
        <taxon>Actinomycetota</taxon>
        <taxon>Actinomycetes</taxon>
        <taxon>Micromonosporales</taxon>
        <taxon>Micromonosporaceae</taxon>
        <taxon>Virgisporangium</taxon>
    </lineage>
</organism>
<dbReference type="Proteomes" id="UP000612585">
    <property type="component" value="Unassembled WGS sequence"/>
</dbReference>
<dbReference type="Pfam" id="PF01636">
    <property type="entry name" value="APH"/>
    <property type="match status" value="1"/>
</dbReference>
<accession>A0A8J3Z443</accession>
<gene>
    <name evidence="2" type="ORF">Vau01_021690</name>
</gene>
<feature type="domain" description="Aminoglycoside phosphotransferase" evidence="1">
    <location>
        <begin position="32"/>
        <end position="238"/>
    </location>
</feature>
<dbReference type="AlphaFoldDB" id="A0A8J3Z443"/>
<evidence type="ECO:0000313" key="3">
    <source>
        <dbReference type="Proteomes" id="UP000612585"/>
    </source>
</evidence>
<evidence type="ECO:0000313" key="2">
    <source>
        <dbReference type="EMBL" id="GIJ54653.1"/>
    </source>
</evidence>